<dbReference type="AlphaFoldDB" id="A0A1H9HAN0"/>
<comment type="cofactor">
    <cofactor evidence="1">
        <name>FAD</name>
        <dbReference type="ChEBI" id="CHEBI:57692"/>
    </cofactor>
</comment>
<evidence type="ECO:0000256" key="4">
    <source>
        <dbReference type="ARBA" id="ARBA00023002"/>
    </source>
</evidence>
<keyword evidence="8" id="KW-1185">Reference proteome</keyword>
<gene>
    <name evidence="7" type="ORF">SAMN04488092_10938</name>
</gene>
<dbReference type="SUPFAM" id="SSF55424">
    <property type="entry name" value="FAD/NAD-linked reductases, dimerisation (C-terminal) domain"/>
    <property type="match status" value="1"/>
</dbReference>
<feature type="domain" description="Reductase C-terminal" evidence="6">
    <location>
        <begin position="287"/>
        <end position="370"/>
    </location>
</feature>
<accession>A0A1H9HAN0</accession>
<keyword evidence="7" id="KW-0223">Dioxygenase</keyword>
<dbReference type="Proteomes" id="UP000198634">
    <property type="component" value="Unassembled WGS sequence"/>
</dbReference>
<dbReference type="STRING" id="657014.SAMN04488092_10938"/>
<evidence type="ECO:0000313" key="7">
    <source>
        <dbReference type="EMBL" id="SEQ59297.1"/>
    </source>
</evidence>
<keyword evidence="4" id="KW-0560">Oxidoreductase</keyword>
<dbReference type="GO" id="GO:0005737">
    <property type="term" value="C:cytoplasm"/>
    <property type="evidence" value="ECO:0007669"/>
    <property type="project" value="TreeGrafter"/>
</dbReference>
<evidence type="ECO:0000259" key="5">
    <source>
        <dbReference type="Pfam" id="PF07992"/>
    </source>
</evidence>
<dbReference type="EMBL" id="FOEP01000009">
    <property type="protein sequence ID" value="SEQ59297.1"/>
    <property type="molecule type" value="Genomic_DNA"/>
</dbReference>
<sequence>MIGDEADLPYQRPPLSKKYLTGEMERSRLHLRPQAFFDENDIDIVLGTRVTRIALQSKTVHFDGESLEYDALVLATGSTPRKLEAAQGGYLSGIHYMRTLSDIDAMEAAFKKDARLLIIGGGYIGLETAAVAASRGVKTTIVEAAPRILQRVASDATADFFRQLHKAHGVDIRENTQLIKLTGTNHVNGADLGDGTHLEVDFVIAGIGVLPVTSLADEAGLEIENGIKVDGLCRTSDQHIFAAGDCASFPYADGRIRLESVPNAIDQGNIIADVLLGSKDIYVAKPWFWSDQYDVKLQISGLNSGYDHIVVRAGEKPNTQSVWYFTQGRLIAVEAMNDPKAYMTGKRWIDAGKSPRPADIADQTYPLRDIVVQ</sequence>
<dbReference type="InterPro" id="IPR036188">
    <property type="entry name" value="FAD/NAD-bd_sf"/>
</dbReference>
<protein>
    <submittedName>
        <fullName evidence="7">3-phenylpropionate/trans-cinnamate dioxygenase ferredoxin reductase subunit</fullName>
    </submittedName>
</protein>
<name>A0A1H9HAN0_9RHOB</name>
<dbReference type="PRINTS" id="PR00368">
    <property type="entry name" value="FADPNR"/>
</dbReference>
<evidence type="ECO:0000259" key="6">
    <source>
        <dbReference type="Pfam" id="PF14759"/>
    </source>
</evidence>
<reference evidence="7 8" key="1">
    <citation type="submission" date="2016-10" db="EMBL/GenBank/DDBJ databases">
        <authorList>
            <person name="de Groot N.N."/>
        </authorList>
    </citation>
    <scope>NUCLEOTIDE SEQUENCE [LARGE SCALE GENOMIC DNA]</scope>
    <source>
        <strain evidence="7 8">DSM 22007</strain>
    </source>
</reference>
<dbReference type="Pfam" id="PF07992">
    <property type="entry name" value="Pyr_redox_2"/>
    <property type="match status" value="1"/>
</dbReference>
<dbReference type="GO" id="GO:0051213">
    <property type="term" value="F:dioxygenase activity"/>
    <property type="evidence" value="ECO:0007669"/>
    <property type="project" value="UniProtKB-KW"/>
</dbReference>
<evidence type="ECO:0000256" key="3">
    <source>
        <dbReference type="ARBA" id="ARBA00022827"/>
    </source>
</evidence>
<evidence type="ECO:0000256" key="2">
    <source>
        <dbReference type="ARBA" id="ARBA00022630"/>
    </source>
</evidence>
<dbReference type="SUPFAM" id="SSF51905">
    <property type="entry name" value="FAD/NAD(P)-binding domain"/>
    <property type="match status" value="1"/>
</dbReference>
<dbReference type="Gene3D" id="3.50.50.60">
    <property type="entry name" value="FAD/NAD(P)-binding domain"/>
    <property type="match status" value="2"/>
</dbReference>
<dbReference type="InterPro" id="IPR016156">
    <property type="entry name" value="FAD/NAD-linked_Rdtase_dimer_sf"/>
</dbReference>
<dbReference type="PANTHER" id="PTHR43557:SF2">
    <property type="entry name" value="RIESKE DOMAIN-CONTAINING PROTEIN-RELATED"/>
    <property type="match status" value="1"/>
</dbReference>
<keyword evidence="3" id="KW-0274">FAD</keyword>
<dbReference type="Gene3D" id="3.30.390.30">
    <property type="match status" value="1"/>
</dbReference>
<feature type="domain" description="FAD/NAD(P)-binding" evidence="5">
    <location>
        <begin position="1"/>
        <end position="268"/>
    </location>
</feature>
<proteinExistence type="predicted"/>
<organism evidence="7 8">
    <name type="scientific">Thalassovita taeanensis</name>
    <dbReference type="NCBI Taxonomy" id="657014"/>
    <lineage>
        <taxon>Bacteria</taxon>
        <taxon>Pseudomonadati</taxon>
        <taxon>Pseudomonadota</taxon>
        <taxon>Alphaproteobacteria</taxon>
        <taxon>Rhodobacterales</taxon>
        <taxon>Roseobacteraceae</taxon>
        <taxon>Thalassovita</taxon>
    </lineage>
</organism>
<evidence type="ECO:0000256" key="1">
    <source>
        <dbReference type="ARBA" id="ARBA00001974"/>
    </source>
</evidence>
<dbReference type="InterPro" id="IPR023753">
    <property type="entry name" value="FAD/NAD-binding_dom"/>
</dbReference>
<dbReference type="GO" id="GO:0016651">
    <property type="term" value="F:oxidoreductase activity, acting on NAD(P)H"/>
    <property type="evidence" value="ECO:0007669"/>
    <property type="project" value="TreeGrafter"/>
</dbReference>
<dbReference type="PANTHER" id="PTHR43557">
    <property type="entry name" value="APOPTOSIS-INDUCING FACTOR 1"/>
    <property type="match status" value="1"/>
</dbReference>
<dbReference type="InterPro" id="IPR050446">
    <property type="entry name" value="FAD-oxidoreductase/Apoptosis"/>
</dbReference>
<dbReference type="InterPro" id="IPR028202">
    <property type="entry name" value="Reductase_C"/>
</dbReference>
<keyword evidence="2" id="KW-0285">Flavoprotein</keyword>
<dbReference type="Pfam" id="PF14759">
    <property type="entry name" value="Reductase_C"/>
    <property type="match status" value="1"/>
</dbReference>
<evidence type="ECO:0000313" key="8">
    <source>
        <dbReference type="Proteomes" id="UP000198634"/>
    </source>
</evidence>
<dbReference type="PRINTS" id="PR00469">
    <property type="entry name" value="PNDRDTASEII"/>
</dbReference>